<name>A0ABW4II84_9SPHI</name>
<evidence type="ECO:0008006" key="4">
    <source>
        <dbReference type="Google" id="ProtNLM"/>
    </source>
</evidence>
<evidence type="ECO:0000313" key="3">
    <source>
        <dbReference type="Proteomes" id="UP001597118"/>
    </source>
</evidence>
<protein>
    <recommendedName>
        <fullName evidence="4">Chaperone of endosialidase</fullName>
    </recommendedName>
</protein>
<dbReference type="EMBL" id="JBHUDG010000049">
    <property type="protein sequence ID" value="MFD1631682.1"/>
    <property type="molecule type" value="Genomic_DNA"/>
</dbReference>
<organism evidence="2 3">
    <name type="scientific">Pseudopedobacter beijingensis</name>
    <dbReference type="NCBI Taxonomy" id="1207056"/>
    <lineage>
        <taxon>Bacteria</taxon>
        <taxon>Pseudomonadati</taxon>
        <taxon>Bacteroidota</taxon>
        <taxon>Sphingobacteriia</taxon>
        <taxon>Sphingobacteriales</taxon>
        <taxon>Sphingobacteriaceae</taxon>
        <taxon>Pseudopedobacter</taxon>
    </lineage>
</organism>
<gene>
    <name evidence="2" type="ORF">ACFSAH_17545</name>
</gene>
<keyword evidence="3" id="KW-1185">Reference proteome</keyword>
<dbReference type="RefSeq" id="WP_379664050.1">
    <property type="nucleotide sequence ID" value="NZ_JBHUDG010000049.1"/>
</dbReference>
<evidence type="ECO:0000256" key="1">
    <source>
        <dbReference type="SAM" id="Coils"/>
    </source>
</evidence>
<keyword evidence="1" id="KW-0175">Coiled coil</keyword>
<comment type="caution">
    <text evidence="2">The sequence shown here is derived from an EMBL/GenBank/DDBJ whole genome shotgun (WGS) entry which is preliminary data.</text>
</comment>
<dbReference type="Proteomes" id="UP001597118">
    <property type="component" value="Unassembled WGS sequence"/>
</dbReference>
<evidence type="ECO:0000313" key="2">
    <source>
        <dbReference type="EMBL" id="MFD1631682.1"/>
    </source>
</evidence>
<sequence length="344" mass="37173">MKNYVLAALLFFSSAKTYSQETLQTVTDRGNSTSNGREIQFNFPDGTGYTFIGGMANYARIGGYGHNGGRDLILNDAGGNVGIGGIANGYKFGVFGTSFFQDRLVAEKNDSNLSWENAAIETRGTNPGIAFHFPGQYGASLWMNTGGDLVWGGRNIVLNGGGKKIQVQNGGLDFAGGGDIASIYYDDSGGNGTGKVRLDLGDDNLSSQQFVIGGTRYDGQINNTASFKANGDSEFYGNVSIGSNNSHGYKLAVADKMIAEEIKVKLQSSWPDYVFEESYHLPSLKETEKFIKTNKHLQGIPSAKEVAQDGLNLADMNAKLLQKLEELTLHIIELNKRIEKLEGL</sequence>
<reference evidence="3" key="1">
    <citation type="journal article" date="2019" name="Int. J. Syst. Evol. Microbiol.">
        <title>The Global Catalogue of Microorganisms (GCM) 10K type strain sequencing project: providing services to taxonomists for standard genome sequencing and annotation.</title>
        <authorList>
            <consortium name="The Broad Institute Genomics Platform"/>
            <consortium name="The Broad Institute Genome Sequencing Center for Infectious Disease"/>
            <person name="Wu L."/>
            <person name="Ma J."/>
        </authorList>
    </citation>
    <scope>NUCLEOTIDE SEQUENCE [LARGE SCALE GENOMIC DNA]</scope>
    <source>
        <strain evidence="3">CCUG 53762</strain>
    </source>
</reference>
<feature type="coiled-coil region" evidence="1">
    <location>
        <begin position="317"/>
        <end position="344"/>
    </location>
</feature>
<proteinExistence type="predicted"/>
<accession>A0ABW4II84</accession>